<name>A0A922FZJ3_CARIL</name>
<sequence>MRMPSPLPFGGAAPLAPNAGIYGEGDSEDDAPADNGLTDDDAGRFGSSI</sequence>
<feature type="compositionally biased region" description="Low complexity" evidence="1">
    <location>
        <begin position="8"/>
        <end position="20"/>
    </location>
</feature>
<protein>
    <submittedName>
        <fullName evidence="2">Uncharacterized protein</fullName>
    </submittedName>
</protein>
<gene>
    <name evidence="2" type="ORF">I3842_01G120300</name>
</gene>
<evidence type="ECO:0000313" key="3">
    <source>
        <dbReference type="Proteomes" id="UP000811246"/>
    </source>
</evidence>
<accession>A0A922FZJ3</accession>
<proteinExistence type="predicted"/>
<dbReference type="EMBL" id="CM031825">
    <property type="protein sequence ID" value="KAG6731264.1"/>
    <property type="molecule type" value="Genomic_DNA"/>
</dbReference>
<feature type="region of interest" description="Disordered" evidence="1">
    <location>
        <begin position="1"/>
        <end position="49"/>
    </location>
</feature>
<evidence type="ECO:0000313" key="2">
    <source>
        <dbReference type="EMBL" id="KAG6731264.1"/>
    </source>
</evidence>
<evidence type="ECO:0000256" key="1">
    <source>
        <dbReference type="SAM" id="MobiDB-lite"/>
    </source>
</evidence>
<comment type="caution">
    <text evidence="2">The sequence shown here is derived from an EMBL/GenBank/DDBJ whole genome shotgun (WGS) entry which is preliminary data.</text>
</comment>
<organism evidence="2 3">
    <name type="scientific">Carya illinoinensis</name>
    <name type="common">Pecan</name>
    <dbReference type="NCBI Taxonomy" id="32201"/>
    <lineage>
        <taxon>Eukaryota</taxon>
        <taxon>Viridiplantae</taxon>
        <taxon>Streptophyta</taxon>
        <taxon>Embryophyta</taxon>
        <taxon>Tracheophyta</taxon>
        <taxon>Spermatophyta</taxon>
        <taxon>Magnoliopsida</taxon>
        <taxon>eudicotyledons</taxon>
        <taxon>Gunneridae</taxon>
        <taxon>Pentapetalae</taxon>
        <taxon>rosids</taxon>
        <taxon>fabids</taxon>
        <taxon>Fagales</taxon>
        <taxon>Juglandaceae</taxon>
        <taxon>Carya</taxon>
    </lineage>
</organism>
<feature type="compositionally biased region" description="Acidic residues" evidence="1">
    <location>
        <begin position="25"/>
        <end position="40"/>
    </location>
</feature>
<dbReference type="AlphaFoldDB" id="A0A922FZJ3"/>
<reference evidence="2" key="1">
    <citation type="submission" date="2021-01" db="EMBL/GenBank/DDBJ databases">
        <authorList>
            <person name="Lovell J.T."/>
            <person name="Bentley N."/>
            <person name="Bhattarai G."/>
            <person name="Jenkins J.W."/>
            <person name="Sreedasyam A."/>
            <person name="Alarcon Y."/>
            <person name="Bock C."/>
            <person name="Boston L."/>
            <person name="Carlson J."/>
            <person name="Cervantes K."/>
            <person name="Clermont K."/>
            <person name="Krom N."/>
            <person name="Kubenka K."/>
            <person name="Mamidi S."/>
            <person name="Mattison C."/>
            <person name="Monteros M."/>
            <person name="Pisani C."/>
            <person name="Plott C."/>
            <person name="Rajasekar S."/>
            <person name="Rhein H.S."/>
            <person name="Rohla C."/>
            <person name="Song M."/>
            <person name="Hilaire R.S."/>
            <person name="Shu S."/>
            <person name="Wells L."/>
            <person name="Wang X."/>
            <person name="Webber J."/>
            <person name="Heerema R.J."/>
            <person name="Klein P."/>
            <person name="Conner P."/>
            <person name="Grauke L."/>
            <person name="Grimwood J."/>
            <person name="Schmutz J."/>
            <person name="Randall J.J."/>
        </authorList>
    </citation>
    <scope>NUCLEOTIDE SEQUENCE</scope>
    <source>
        <tissue evidence="2">Leaf</tissue>
    </source>
</reference>
<dbReference type="Proteomes" id="UP000811246">
    <property type="component" value="Chromosome 1"/>
</dbReference>